<evidence type="ECO:0000256" key="1">
    <source>
        <dbReference type="SAM" id="Phobius"/>
    </source>
</evidence>
<gene>
    <name evidence="3" type="ORF">FHS21_003246</name>
</gene>
<organism evidence="3 4">
    <name type="scientific">Phyllobacterium trifolii</name>
    <dbReference type="NCBI Taxonomy" id="300193"/>
    <lineage>
        <taxon>Bacteria</taxon>
        <taxon>Pseudomonadati</taxon>
        <taxon>Pseudomonadota</taxon>
        <taxon>Alphaproteobacteria</taxon>
        <taxon>Hyphomicrobiales</taxon>
        <taxon>Phyllobacteriaceae</taxon>
        <taxon>Phyllobacterium</taxon>
    </lineage>
</organism>
<dbReference type="RefSeq" id="WP_183662655.1">
    <property type="nucleotide sequence ID" value="NZ_JACHXN010000009.1"/>
</dbReference>
<keyword evidence="4" id="KW-1185">Reference proteome</keyword>
<dbReference type="Proteomes" id="UP000554520">
    <property type="component" value="Unassembled WGS sequence"/>
</dbReference>
<reference evidence="3 4" key="1">
    <citation type="submission" date="2020-08" db="EMBL/GenBank/DDBJ databases">
        <title>Genomic Encyclopedia of Type Strains, Phase III (KMG-III): the genomes of soil and plant-associated and newly described type strains.</title>
        <authorList>
            <person name="Whitman W."/>
        </authorList>
    </citation>
    <scope>NUCLEOTIDE SEQUENCE [LARGE SCALE GENOMIC DNA]</scope>
    <source>
        <strain evidence="3 4">CECT 7015</strain>
    </source>
</reference>
<accession>A0A839UD21</accession>
<feature type="transmembrane region" description="Helical" evidence="1">
    <location>
        <begin position="36"/>
        <end position="57"/>
    </location>
</feature>
<feature type="transmembrane region" description="Helical" evidence="1">
    <location>
        <begin position="69"/>
        <end position="88"/>
    </location>
</feature>
<feature type="domain" description="SPW repeat-containing integral membrane" evidence="2">
    <location>
        <begin position="6"/>
        <end position="106"/>
    </location>
</feature>
<evidence type="ECO:0000313" key="3">
    <source>
        <dbReference type="EMBL" id="MBB3146830.1"/>
    </source>
</evidence>
<comment type="caution">
    <text evidence="3">The sequence shown here is derived from an EMBL/GenBank/DDBJ whole genome shotgun (WGS) entry which is preliminary data.</text>
</comment>
<evidence type="ECO:0000313" key="4">
    <source>
        <dbReference type="Proteomes" id="UP000554520"/>
    </source>
</evidence>
<evidence type="ECO:0000259" key="2">
    <source>
        <dbReference type="Pfam" id="PF03779"/>
    </source>
</evidence>
<protein>
    <recommendedName>
        <fullName evidence="2">SPW repeat-containing integral membrane domain-containing protein</fullName>
    </recommendedName>
</protein>
<dbReference type="AlphaFoldDB" id="A0A839UD21"/>
<dbReference type="Pfam" id="PF03779">
    <property type="entry name" value="SPW"/>
    <property type="match status" value="1"/>
</dbReference>
<keyword evidence="1" id="KW-1133">Transmembrane helix</keyword>
<dbReference type="InterPro" id="IPR005530">
    <property type="entry name" value="SPW"/>
</dbReference>
<dbReference type="EMBL" id="JACHXN010000009">
    <property type="protein sequence ID" value="MBB3146830.1"/>
    <property type="molecule type" value="Genomic_DNA"/>
</dbReference>
<proteinExistence type="predicted"/>
<sequence>MSRFRWQDCCVAILGLWLVISPFVLGYDLPSPGKISWISWNFISSGTAVFAVSVLTVINDRLWQKWAQVIIGIWLAASPWLLAFAGIFSARVNAWTAGIAIAALALSVISDEHEPFVRTRRRARYRR</sequence>
<keyword evidence="1" id="KW-0472">Membrane</keyword>
<feature type="transmembrane region" description="Helical" evidence="1">
    <location>
        <begin position="94"/>
        <end position="111"/>
    </location>
</feature>
<name>A0A839UD21_9HYPH</name>
<keyword evidence="1" id="KW-0812">Transmembrane</keyword>